<dbReference type="Pfam" id="PF11280">
    <property type="entry name" value="DUF3081"/>
    <property type="match status" value="1"/>
</dbReference>
<dbReference type="OrthoDB" id="5818611at2"/>
<sequence>MFNRDDWYDIGGVKLKNNLDIKRSLLIFNKIISKGECDNGRCILEGMTAWYDFDGYTCYLGFNEVTLTLLFHGKYHIDSPSKDSLAAFEKKLSQFN</sequence>
<evidence type="ECO:0000313" key="1">
    <source>
        <dbReference type="EMBL" id="TRY13498.1"/>
    </source>
</evidence>
<dbReference type="AlphaFoldDB" id="A0A553JM18"/>
<protein>
    <submittedName>
        <fullName evidence="1">DUF3081 domain-containing protein</fullName>
    </submittedName>
</protein>
<evidence type="ECO:0000313" key="2">
    <source>
        <dbReference type="Proteomes" id="UP000318126"/>
    </source>
</evidence>
<proteinExistence type="predicted"/>
<keyword evidence="2" id="KW-1185">Reference proteome</keyword>
<accession>A0A553JM18</accession>
<organism evidence="1 2">
    <name type="scientific">Shewanella hanedai</name>
    <name type="common">Alteromonas hanedai</name>
    <dbReference type="NCBI Taxonomy" id="25"/>
    <lineage>
        <taxon>Bacteria</taxon>
        <taxon>Pseudomonadati</taxon>
        <taxon>Pseudomonadota</taxon>
        <taxon>Gammaproteobacteria</taxon>
        <taxon>Alteromonadales</taxon>
        <taxon>Shewanellaceae</taxon>
        <taxon>Shewanella</taxon>
    </lineage>
</organism>
<dbReference type="InterPro" id="IPR021432">
    <property type="entry name" value="DUF3081"/>
</dbReference>
<dbReference type="Proteomes" id="UP000318126">
    <property type="component" value="Unassembled WGS sequence"/>
</dbReference>
<comment type="caution">
    <text evidence="1">The sequence shown here is derived from an EMBL/GenBank/DDBJ whole genome shotgun (WGS) entry which is preliminary data.</text>
</comment>
<gene>
    <name evidence="1" type="ORF">FN961_14745</name>
</gene>
<dbReference type="EMBL" id="VKGK01000018">
    <property type="protein sequence ID" value="TRY13498.1"/>
    <property type="molecule type" value="Genomic_DNA"/>
</dbReference>
<reference evidence="2" key="1">
    <citation type="submission" date="2019-07" db="EMBL/GenBank/DDBJ databases">
        <title>Shewanella sp. YLB-08 draft genomic sequence.</title>
        <authorList>
            <person name="Yu L."/>
        </authorList>
    </citation>
    <scope>NUCLEOTIDE SEQUENCE [LARGE SCALE GENOMIC DNA]</scope>
    <source>
        <strain evidence="2">JCM 20706</strain>
    </source>
</reference>
<name>A0A553JM18_SHEHA</name>